<evidence type="ECO:0000256" key="1">
    <source>
        <dbReference type="ARBA" id="ARBA00001946"/>
    </source>
</evidence>
<comment type="caution">
    <text evidence="6">The sequence shown here is derived from an EMBL/GenBank/DDBJ whole genome shotgun (WGS) entry which is preliminary data.</text>
</comment>
<dbReference type="InterPro" id="IPR029065">
    <property type="entry name" value="Enolase_C-like"/>
</dbReference>
<dbReference type="InterPro" id="IPR018110">
    <property type="entry name" value="Mandel_Rmase/mucon_lact_enz_CS"/>
</dbReference>
<evidence type="ECO:0000256" key="3">
    <source>
        <dbReference type="ARBA" id="ARBA00022842"/>
    </source>
</evidence>
<feature type="domain" description="Mandelate racemase/muconate lactonizing enzyme C-terminal" evidence="5">
    <location>
        <begin position="147"/>
        <end position="248"/>
    </location>
</feature>
<dbReference type="InterPro" id="IPR046945">
    <property type="entry name" value="RHMD-like"/>
</dbReference>
<dbReference type="RefSeq" id="WP_345451710.1">
    <property type="nucleotide sequence ID" value="NZ_BAABKK010000028.1"/>
</dbReference>
<dbReference type="PANTHER" id="PTHR13794:SF58">
    <property type="entry name" value="MITOCHONDRIAL ENOLASE SUPERFAMILY MEMBER 1"/>
    <property type="match status" value="1"/>
</dbReference>
<dbReference type="InterPro" id="IPR029017">
    <property type="entry name" value="Enolase-like_N"/>
</dbReference>
<feature type="region of interest" description="Disordered" evidence="4">
    <location>
        <begin position="340"/>
        <end position="372"/>
    </location>
</feature>
<dbReference type="SFLD" id="SFLDG00179">
    <property type="entry name" value="mandelate_racemase"/>
    <property type="match status" value="1"/>
</dbReference>
<keyword evidence="2" id="KW-0479">Metal-binding</keyword>
<dbReference type="InterPro" id="IPR013341">
    <property type="entry name" value="Mandelate_racemase_N_dom"/>
</dbReference>
<feature type="compositionally biased region" description="Basic and acidic residues" evidence="4">
    <location>
        <begin position="361"/>
        <end position="372"/>
    </location>
</feature>
<gene>
    <name evidence="6" type="ORF">GCM10023346_38100</name>
</gene>
<evidence type="ECO:0000313" key="7">
    <source>
        <dbReference type="Proteomes" id="UP001500200"/>
    </source>
</evidence>
<dbReference type="SUPFAM" id="SSF51604">
    <property type="entry name" value="Enolase C-terminal domain-like"/>
    <property type="match status" value="1"/>
</dbReference>
<reference evidence="7" key="1">
    <citation type="journal article" date="2019" name="Int. J. Syst. Evol. Microbiol.">
        <title>The Global Catalogue of Microorganisms (GCM) 10K type strain sequencing project: providing services to taxonomists for standard genome sequencing and annotation.</title>
        <authorList>
            <consortium name="The Broad Institute Genomics Platform"/>
            <consortium name="The Broad Institute Genome Sequencing Center for Infectious Disease"/>
            <person name="Wu L."/>
            <person name="Ma J."/>
        </authorList>
    </citation>
    <scope>NUCLEOTIDE SEQUENCE [LARGE SCALE GENOMIC DNA]</scope>
    <source>
        <strain evidence="7">JCM 18514</strain>
    </source>
</reference>
<sequence length="372" mass="40248">MAVTDSTLQLKSLDVSAYTVPTTTPEADGTYAWDATTMVLVQATAGEWTGIGWTYAPAACAALIREILEPAVVGLNCFDVPAAAEAMARTVRNSSRPGLAGYAISAVDCALWDLKARILGLPLQHLFGAARAAVDVYGSGGFTTYSEEQLRIQLEGWAGHQQIPRVKIKIGEDRGTNTVRDLARIRQARETIGSGVELFVDANGGYTAKQAVRVFEACAEQEVVWFEEPVSSDHLEGLRQVRRSINADVAAGEYGTTLFYFRRMCEAGAVDCLQVDVSRCGGFTEWFRAAAVAAAHGLEVSGHCAPNLTVPAAAGTLNFRHLEWFHDHVRIEEMFFDGTGDPDGGSVRPAEDRPGNGLTFRARDADKYRIQA</sequence>
<keyword evidence="3" id="KW-0460">Magnesium</keyword>
<dbReference type="Gene3D" id="3.20.20.120">
    <property type="entry name" value="Enolase-like C-terminal domain"/>
    <property type="match status" value="1"/>
</dbReference>
<accession>A0ABP9SMG1</accession>
<name>A0ABP9SMG1_9MICC</name>
<dbReference type="InterPro" id="IPR036849">
    <property type="entry name" value="Enolase-like_C_sf"/>
</dbReference>
<dbReference type="EMBL" id="BAABKK010000028">
    <property type="protein sequence ID" value="GAA5199122.1"/>
    <property type="molecule type" value="Genomic_DNA"/>
</dbReference>
<comment type="cofactor">
    <cofactor evidence="1">
        <name>Mg(2+)</name>
        <dbReference type="ChEBI" id="CHEBI:18420"/>
    </cofactor>
</comment>
<protein>
    <submittedName>
        <fullName evidence="6">Enolase C-terminal domain-like protein</fullName>
    </submittedName>
</protein>
<dbReference type="SMART" id="SM00922">
    <property type="entry name" value="MR_MLE"/>
    <property type="match status" value="1"/>
</dbReference>
<evidence type="ECO:0000256" key="2">
    <source>
        <dbReference type="ARBA" id="ARBA00022723"/>
    </source>
</evidence>
<keyword evidence="7" id="KW-1185">Reference proteome</keyword>
<organism evidence="6 7">
    <name type="scientific">Arthrobacter gyeryongensis</name>
    <dbReference type="NCBI Taxonomy" id="1650592"/>
    <lineage>
        <taxon>Bacteria</taxon>
        <taxon>Bacillati</taxon>
        <taxon>Actinomycetota</taxon>
        <taxon>Actinomycetes</taxon>
        <taxon>Micrococcales</taxon>
        <taxon>Micrococcaceae</taxon>
        <taxon>Arthrobacter</taxon>
    </lineage>
</organism>
<dbReference type="CDD" id="cd03328">
    <property type="entry name" value="MR_like_3"/>
    <property type="match status" value="1"/>
</dbReference>
<dbReference type="SUPFAM" id="SSF54826">
    <property type="entry name" value="Enolase N-terminal domain-like"/>
    <property type="match status" value="1"/>
</dbReference>
<dbReference type="PROSITE" id="PS00908">
    <property type="entry name" value="MR_MLE_1"/>
    <property type="match status" value="1"/>
</dbReference>
<dbReference type="InterPro" id="IPR013342">
    <property type="entry name" value="Mandelate_racemase_C"/>
</dbReference>
<evidence type="ECO:0000256" key="4">
    <source>
        <dbReference type="SAM" id="MobiDB-lite"/>
    </source>
</evidence>
<evidence type="ECO:0000259" key="5">
    <source>
        <dbReference type="SMART" id="SM00922"/>
    </source>
</evidence>
<dbReference type="SFLD" id="SFLDS00001">
    <property type="entry name" value="Enolase"/>
    <property type="match status" value="1"/>
</dbReference>
<dbReference type="Proteomes" id="UP001500200">
    <property type="component" value="Unassembled WGS sequence"/>
</dbReference>
<proteinExistence type="predicted"/>
<dbReference type="PANTHER" id="PTHR13794">
    <property type="entry name" value="ENOLASE SUPERFAMILY, MANDELATE RACEMASE"/>
    <property type="match status" value="1"/>
</dbReference>
<dbReference type="Pfam" id="PF02746">
    <property type="entry name" value="MR_MLE_N"/>
    <property type="match status" value="1"/>
</dbReference>
<dbReference type="Pfam" id="PF13378">
    <property type="entry name" value="MR_MLE_C"/>
    <property type="match status" value="1"/>
</dbReference>
<evidence type="ECO:0000313" key="6">
    <source>
        <dbReference type="EMBL" id="GAA5199122.1"/>
    </source>
</evidence>
<dbReference type="Gene3D" id="3.30.390.10">
    <property type="entry name" value="Enolase-like, N-terminal domain"/>
    <property type="match status" value="1"/>
</dbReference>